<dbReference type="EMBL" id="JBHSZG010000001">
    <property type="protein sequence ID" value="MFC7136412.1"/>
    <property type="molecule type" value="Genomic_DNA"/>
</dbReference>
<feature type="transmembrane region" description="Helical" evidence="1">
    <location>
        <begin position="40"/>
        <end position="61"/>
    </location>
</feature>
<proteinExistence type="predicted"/>
<keyword evidence="3" id="KW-1185">Reference proteome</keyword>
<evidence type="ECO:0000256" key="1">
    <source>
        <dbReference type="SAM" id="Phobius"/>
    </source>
</evidence>
<evidence type="ECO:0000313" key="3">
    <source>
        <dbReference type="Proteomes" id="UP001596368"/>
    </source>
</evidence>
<protein>
    <submittedName>
        <fullName evidence="2">Uncharacterized protein</fullName>
    </submittedName>
</protein>
<evidence type="ECO:0000313" key="2">
    <source>
        <dbReference type="EMBL" id="MFC7136412.1"/>
    </source>
</evidence>
<dbReference type="AlphaFoldDB" id="A0ABD5XTD4"/>
<name>A0ABD5XTD4_9EURY</name>
<reference evidence="2 3" key="1">
    <citation type="journal article" date="2019" name="Int. J. Syst. Evol. Microbiol.">
        <title>The Global Catalogue of Microorganisms (GCM) 10K type strain sequencing project: providing services to taxonomists for standard genome sequencing and annotation.</title>
        <authorList>
            <consortium name="The Broad Institute Genomics Platform"/>
            <consortium name="The Broad Institute Genome Sequencing Center for Infectious Disease"/>
            <person name="Wu L."/>
            <person name="Ma J."/>
        </authorList>
    </citation>
    <scope>NUCLEOTIDE SEQUENCE [LARGE SCALE GENOMIC DNA]</scope>
    <source>
        <strain evidence="2 3">DT92</strain>
    </source>
</reference>
<gene>
    <name evidence="2" type="ORF">ACFQRB_07420</name>
</gene>
<dbReference type="Proteomes" id="UP001596368">
    <property type="component" value="Unassembled WGS sequence"/>
</dbReference>
<accession>A0ABD5XTD4</accession>
<organism evidence="2 3">
    <name type="scientific">Halobaculum litoreum</name>
    <dbReference type="NCBI Taxonomy" id="3031998"/>
    <lineage>
        <taxon>Archaea</taxon>
        <taxon>Methanobacteriati</taxon>
        <taxon>Methanobacteriota</taxon>
        <taxon>Stenosarchaea group</taxon>
        <taxon>Halobacteria</taxon>
        <taxon>Halobacteriales</taxon>
        <taxon>Haloferacaceae</taxon>
        <taxon>Halobaculum</taxon>
    </lineage>
</organism>
<comment type="caution">
    <text evidence="2">The sequence shown here is derived from an EMBL/GenBank/DDBJ whole genome shotgun (WGS) entry which is preliminary data.</text>
</comment>
<feature type="transmembrane region" description="Helical" evidence="1">
    <location>
        <begin position="12"/>
        <end position="34"/>
    </location>
</feature>
<keyword evidence="1" id="KW-1133">Transmembrane helix</keyword>
<keyword evidence="1" id="KW-0812">Transmembrane</keyword>
<sequence>MSHTDYEPSGSAAAVAEPLAVIAIWVVVFLATALLVPSGVAGVVVAGFAGGVAFVVSRRFLDARREEEES</sequence>
<keyword evidence="1" id="KW-0472">Membrane</keyword>